<accession>A0A8G1R8W5</accession>
<dbReference type="InterPro" id="IPR021765">
    <property type="entry name" value="UstYa-like"/>
</dbReference>
<evidence type="ECO:0000256" key="1">
    <source>
        <dbReference type="ARBA" id="ARBA00004685"/>
    </source>
</evidence>
<dbReference type="GeneID" id="37162726"/>
<dbReference type="Pfam" id="PF11807">
    <property type="entry name" value="UstYa"/>
    <property type="match status" value="1"/>
</dbReference>
<dbReference type="PANTHER" id="PTHR33365">
    <property type="entry name" value="YALI0B05434P"/>
    <property type="match status" value="1"/>
</dbReference>
<dbReference type="RefSeq" id="XP_025520168.1">
    <property type="nucleotide sequence ID" value="XM_025659324.1"/>
</dbReference>
<gene>
    <name evidence="5" type="ORF">BO85DRAFT_445674</name>
</gene>
<feature type="transmembrane region" description="Helical" evidence="4">
    <location>
        <begin position="41"/>
        <end position="65"/>
    </location>
</feature>
<name>A0A8G1R8W5_9EURO</name>
<dbReference type="Proteomes" id="UP000249526">
    <property type="component" value="Unassembled WGS sequence"/>
</dbReference>
<protein>
    <submittedName>
        <fullName evidence="5">Uncharacterized protein</fullName>
    </submittedName>
</protein>
<evidence type="ECO:0000313" key="5">
    <source>
        <dbReference type="EMBL" id="RAH62246.1"/>
    </source>
</evidence>
<organism evidence="5 6">
    <name type="scientific">Aspergillus piperis CBS 112811</name>
    <dbReference type="NCBI Taxonomy" id="1448313"/>
    <lineage>
        <taxon>Eukaryota</taxon>
        <taxon>Fungi</taxon>
        <taxon>Dikarya</taxon>
        <taxon>Ascomycota</taxon>
        <taxon>Pezizomycotina</taxon>
        <taxon>Eurotiomycetes</taxon>
        <taxon>Eurotiomycetidae</taxon>
        <taxon>Eurotiales</taxon>
        <taxon>Aspergillaceae</taxon>
        <taxon>Aspergillus</taxon>
        <taxon>Aspergillus subgen. Circumdati</taxon>
    </lineage>
</organism>
<keyword evidence="4" id="KW-1133">Transmembrane helix</keyword>
<keyword evidence="4" id="KW-0472">Membrane</keyword>
<dbReference type="EMBL" id="KZ825055">
    <property type="protein sequence ID" value="RAH62246.1"/>
    <property type="molecule type" value="Genomic_DNA"/>
</dbReference>
<reference evidence="5 6" key="1">
    <citation type="submission" date="2018-02" db="EMBL/GenBank/DDBJ databases">
        <title>The genomes of Aspergillus section Nigri reveals drivers in fungal speciation.</title>
        <authorList>
            <consortium name="DOE Joint Genome Institute"/>
            <person name="Vesth T.C."/>
            <person name="Nybo J."/>
            <person name="Theobald S."/>
            <person name="Brandl J."/>
            <person name="Frisvad J.C."/>
            <person name="Nielsen K.F."/>
            <person name="Lyhne E.K."/>
            <person name="Kogle M.E."/>
            <person name="Kuo A."/>
            <person name="Riley R."/>
            <person name="Clum A."/>
            <person name="Nolan M."/>
            <person name="Lipzen A."/>
            <person name="Salamov A."/>
            <person name="Henrissat B."/>
            <person name="Wiebenga A."/>
            <person name="De vries R.P."/>
            <person name="Grigoriev I.V."/>
            <person name="Mortensen U.H."/>
            <person name="Andersen M.R."/>
            <person name="Baker S.E."/>
        </authorList>
    </citation>
    <scope>NUCLEOTIDE SEQUENCE [LARGE SCALE GENOMIC DNA]</scope>
    <source>
        <strain evidence="5 6">CBS 112811</strain>
    </source>
</reference>
<feature type="region of interest" description="Disordered" evidence="3">
    <location>
        <begin position="1"/>
        <end position="25"/>
    </location>
</feature>
<evidence type="ECO:0000313" key="6">
    <source>
        <dbReference type="Proteomes" id="UP000249526"/>
    </source>
</evidence>
<evidence type="ECO:0000256" key="4">
    <source>
        <dbReference type="SAM" id="Phobius"/>
    </source>
</evidence>
<evidence type="ECO:0000256" key="3">
    <source>
        <dbReference type="SAM" id="MobiDB-lite"/>
    </source>
</evidence>
<evidence type="ECO:0000256" key="2">
    <source>
        <dbReference type="ARBA" id="ARBA00035112"/>
    </source>
</evidence>
<dbReference type="AlphaFoldDB" id="A0A8G1R8W5"/>
<sequence length="241" mass="26820">MEPSYQLVAGDEPNANSRKRPFQNPNLTTSTSYKITSALQYFHPFAFFSLLGICLLEASTILFLVRSYSDASQPWPASPVPPIPWISRNFTRTATMTNLTSVAEVEAAWGAYETTAFVHVQRPELYSLPPNKDVLAGTANVYMLSVHHQLHCLKQLHVATLHFPGGNGQQNHAEDSESVRHMEHCVDYLRQAILCAGDATLEGPDPGKRTLSGYGTTHQCRKWDGLNGLETWRLLNSPQNP</sequence>
<keyword evidence="6" id="KW-1185">Reference proteome</keyword>
<comment type="similarity">
    <text evidence="2">Belongs to the ustYa family.</text>
</comment>
<comment type="pathway">
    <text evidence="1">Mycotoxin biosynthesis.</text>
</comment>
<dbReference type="GO" id="GO:0043386">
    <property type="term" value="P:mycotoxin biosynthetic process"/>
    <property type="evidence" value="ECO:0007669"/>
    <property type="project" value="InterPro"/>
</dbReference>
<keyword evidence="4" id="KW-0812">Transmembrane</keyword>
<proteinExistence type="inferred from homology"/>
<dbReference type="PANTHER" id="PTHR33365:SF4">
    <property type="entry name" value="CYCLOCHLOROTINE BIOSYNTHESIS PROTEIN O"/>
    <property type="match status" value="1"/>
</dbReference>